<dbReference type="InterPro" id="IPR003615">
    <property type="entry name" value="HNH_nuc"/>
</dbReference>
<comment type="caution">
    <text evidence="2">The sequence shown here is derived from an EMBL/GenBank/DDBJ whole genome shotgun (WGS) entry which is preliminary data.</text>
</comment>
<sequence length="185" mass="20800">MQVLTPWTTVFGYHTVHLLDDSNTPNRLWDNPTTATVHSLVIHAFVRPRPDGMVIDHINAIKTDNRVANLRYLTPCHLCRPCVQFSLCIRWLSVQSQYARSLETKSSIKHASTKLSTKTKTGRPTLMAIEAPVRSPQLVQNGSMRQLESSTTTLAGTITLRTTIAQHGCANFQKLYPKAFTLSWL</sequence>
<feature type="domain" description="HNH nuclease" evidence="1">
    <location>
        <begin position="37"/>
        <end position="74"/>
    </location>
</feature>
<dbReference type="AlphaFoldDB" id="A0A1X2G3G5"/>
<dbReference type="InterPro" id="IPR044925">
    <property type="entry name" value="His-Me_finger_sf"/>
</dbReference>
<keyword evidence="3" id="KW-1185">Reference proteome</keyword>
<evidence type="ECO:0000259" key="1">
    <source>
        <dbReference type="Pfam" id="PF13392"/>
    </source>
</evidence>
<dbReference type="EMBL" id="MCGT01000053">
    <property type="protein sequence ID" value="ORX43721.1"/>
    <property type="molecule type" value="Genomic_DNA"/>
</dbReference>
<gene>
    <name evidence="2" type="ORF">DM01DRAFT_1197639</name>
</gene>
<evidence type="ECO:0000313" key="2">
    <source>
        <dbReference type="EMBL" id="ORX43721.1"/>
    </source>
</evidence>
<protein>
    <recommendedName>
        <fullName evidence="1">HNH nuclease domain-containing protein</fullName>
    </recommendedName>
</protein>
<proteinExistence type="predicted"/>
<evidence type="ECO:0000313" key="3">
    <source>
        <dbReference type="Proteomes" id="UP000242146"/>
    </source>
</evidence>
<accession>A0A1X2G3G5</accession>
<dbReference type="Gene3D" id="3.90.75.20">
    <property type="match status" value="1"/>
</dbReference>
<dbReference type="SUPFAM" id="SSF54060">
    <property type="entry name" value="His-Me finger endonucleases"/>
    <property type="match status" value="1"/>
</dbReference>
<dbReference type="Proteomes" id="UP000242146">
    <property type="component" value="Unassembled WGS sequence"/>
</dbReference>
<dbReference type="Pfam" id="PF13392">
    <property type="entry name" value="HNH_3"/>
    <property type="match status" value="1"/>
</dbReference>
<dbReference type="OrthoDB" id="2417035at2759"/>
<organism evidence="2 3">
    <name type="scientific">Hesseltinella vesiculosa</name>
    <dbReference type="NCBI Taxonomy" id="101127"/>
    <lineage>
        <taxon>Eukaryota</taxon>
        <taxon>Fungi</taxon>
        <taxon>Fungi incertae sedis</taxon>
        <taxon>Mucoromycota</taxon>
        <taxon>Mucoromycotina</taxon>
        <taxon>Mucoromycetes</taxon>
        <taxon>Mucorales</taxon>
        <taxon>Cunninghamellaceae</taxon>
        <taxon>Hesseltinella</taxon>
    </lineage>
</organism>
<name>A0A1X2G3G5_9FUNG</name>
<reference evidence="2 3" key="1">
    <citation type="submission" date="2016-07" db="EMBL/GenBank/DDBJ databases">
        <title>Pervasive Adenine N6-methylation of Active Genes in Fungi.</title>
        <authorList>
            <consortium name="DOE Joint Genome Institute"/>
            <person name="Mondo S.J."/>
            <person name="Dannebaum R.O."/>
            <person name="Kuo R.C."/>
            <person name="Labutti K."/>
            <person name="Haridas S."/>
            <person name="Kuo A."/>
            <person name="Salamov A."/>
            <person name="Ahrendt S.R."/>
            <person name="Lipzen A."/>
            <person name="Sullivan W."/>
            <person name="Andreopoulos W.B."/>
            <person name="Clum A."/>
            <person name="Lindquist E."/>
            <person name="Daum C."/>
            <person name="Ramamoorthy G.K."/>
            <person name="Gryganskyi A."/>
            <person name="Culley D."/>
            <person name="Magnuson J.K."/>
            <person name="James T.Y."/>
            <person name="O'Malley M.A."/>
            <person name="Stajich J.E."/>
            <person name="Spatafora J.W."/>
            <person name="Visel A."/>
            <person name="Grigoriev I.V."/>
        </authorList>
    </citation>
    <scope>NUCLEOTIDE SEQUENCE [LARGE SCALE GENOMIC DNA]</scope>
    <source>
        <strain evidence="2 3">NRRL 3301</strain>
    </source>
</reference>